<name>A0A5F8H862_MONDO</name>
<dbReference type="InterPro" id="IPR050630">
    <property type="entry name" value="WD_repeat_EMAP"/>
</dbReference>
<dbReference type="GO" id="GO:0005929">
    <property type="term" value="C:cilium"/>
    <property type="evidence" value="ECO:0007669"/>
    <property type="project" value="UniProtKB-SubCell"/>
</dbReference>
<evidence type="ECO:0000256" key="3">
    <source>
        <dbReference type="ARBA" id="ARBA00022737"/>
    </source>
</evidence>
<evidence type="ECO:0000256" key="1">
    <source>
        <dbReference type="ARBA" id="ARBA00004138"/>
    </source>
</evidence>
<dbReference type="InterPro" id="IPR015943">
    <property type="entry name" value="WD40/YVTN_repeat-like_dom_sf"/>
</dbReference>
<keyword evidence="2" id="KW-0853">WD repeat</keyword>
<proteinExistence type="predicted"/>
<dbReference type="Gene3D" id="1.10.238.10">
    <property type="entry name" value="EF-hand"/>
    <property type="match status" value="1"/>
</dbReference>
<dbReference type="SUPFAM" id="SSF50969">
    <property type="entry name" value="YVTN repeat-like/Quinoprotein amine dehydrogenase"/>
    <property type="match status" value="1"/>
</dbReference>
<reference evidence="6 7" key="1">
    <citation type="journal article" date="2007" name="Nature">
        <title>Genome of the marsupial Monodelphis domestica reveals innovation in non-coding sequences.</title>
        <authorList>
            <person name="Mikkelsen T.S."/>
            <person name="Wakefield M.J."/>
            <person name="Aken B."/>
            <person name="Amemiya C.T."/>
            <person name="Chang J.L."/>
            <person name="Duke S."/>
            <person name="Garber M."/>
            <person name="Gentles A.J."/>
            <person name="Goodstadt L."/>
            <person name="Heger A."/>
            <person name="Jurka J."/>
            <person name="Kamal M."/>
            <person name="Mauceli E."/>
            <person name="Searle S.M."/>
            <person name="Sharpe T."/>
            <person name="Baker M.L."/>
            <person name="Batzer M.A."/>
            <person name="Benos P.V."/>
            <person name="Belov K."/>
            <person name="Clamp M."/>
            <person name="Cook A."/>
            <person name="Cuff J."/>
            <person name="Das R."/>
            <person name="Davidow L."/>
            <person name="Deakin J.E."/>
            <person name="Fazzari M.J."/>
            <person name="Glass J.L."/>
            <person name="Grabherr M."/>
            <person name="Greally J.M."/>
            <person name="Gu W."/>
            <person name="Hore T.A."/>
            <person name="Huttley G.A."/>
            <person name="Kleber M."/>
            <person name="Jirtle R.L."/>
            <person name="Koina E."/>
            <person name="Lee J.T."/>
            <person name="Mahony S."/>
            <person name="Marra M.A."/>
            <person name="Miller R.D."/>
            <person name="Nicholls R.D."/>
            <person name="Oda M."/>
            <person name="Papenfuss A.T."/>
            <person name="Parra Z.E."/>
            <person name="Pollock D.D."/>
            <person name="Ray D.A."/>
            <person name="Schein J.E."/>
            <person name="Speed T.P."/>
            <person name="Thompson K."/>
            <person name="VandeBerg J.L."/>
            <person name="Wade C.M."/>
            <person name="Walker J.A."/>
            <person name="Waters P.D."/>
            <person name="Webber C."/>
            <person name="Weidman J.R."/>
            <person name="Xie X."/>
            <person name="Zody M.C."/>
            <person name="Baldwin J."/>
            <person name="Abdouelleil A."/>
            <person name="Abdulkadir J."/>
            <person name="Abebe A."/>
            <person name="Abera B."/>
            <person name="Abreu J."/>
            <person name="Acer S.C."/>
            <person name="Aftuck L."/>
            <person name="Alexander A."/>
            <person name="An P."/>
            <person name="Anderson E."/>
            <person name="Anderson S."/>
            <person name="Arachi H."/>
            <person name="Azer M."/>
            <person name="Bachantsang P."/>
            <person name="Barry A."/>
            <person name="Bayul T."/>
            <person name="Berlin A."/>
            <person name="Bessette D."/>
            <person name="Bloom T."/>
            <person name="Bloom T."/>
            <person name="Boguslavskiy L."/>
            <person name="Bonnet C."/>
            <person name="Boukhgalter B."/>
            <person name="Bourzgui I."/>
            <person name="Brown A."/>
            <person name="Cahill P."/>
            <person name="Channer S."/>
            <person name="Cheshatsang Y."/>
            <person name="Chuda L."/>
            <person name="Citroen M."/>
            <person name="Collymore A."/>
            <person name="Cooke P."/>
            <person name="Costello M."/>
            <person name="D'Aco K."/>
            <person name="Daza R."/>
            <person name="De Haan G."/>
            <person name="DeGray S."/>
            <person name="DeMaso C."/>
            <person name="Dhargay N."/>
            <person name="Dooley K."/>
            <person name="Dooley E."/>
            <person name="Doricent M."/>
            <person name="Dorje P."/>
            <person name="Dorjee K."/>
            <person name="Dupes A."/>
            <person name="Elong R."/>
            <person name="Falk J."/>
            <person name="Farina A."/>
            <person name="Faro S."/>
            <person name="Ferguson D."/>
            <person name="Fisher S."/>
            <person name="Foley C.D."/>
            <person name="Franke A."/>
            <person name="Friedrich D."/>
            <person name="Gadbois L."/>
            <person name="Gearin G."/>
            <person name="Gearin C.R."/>
            <person name="Giannoukos G."/>
            <person name="Goode T."/>
            <person name="Graham J."/>
            <person name="Grandbois E."/>
            <person name="Grewal S."/>
            <person name="Gyaltsen K."/>
            <person name="Hafez N."/>
            <person name="Hagos B."/>
            <person name="Hall J."/>
            <person name="Henson C."/>
            <person name="Hollinger A."/>
            <person name="Honan T."/>
            <person name="Huard M.D."/>
            <person name="Hughes L."/>
            <person name="Hurhula B."/>
            <person name="Husby M.E."/>
            <person name="Kamat A."/>
            <person name="Kanga B."/>
            <person name="Kashin S."/>
            <person name="Khazanovich D."/>
            <person name="Kisner P."/>
            <person name="Lance K."/>
            <person name="Lara M."/>
            <person name="Lee W."/>
            <person name="Lennon N."/>
            <person name="Letendre F."/>
            <person name="LeVine R."/>
            <person name="Lipovsky A."/>
            <person name="Liu X."/>
            <person name="Liu J."/>
            <person name="Liu S."/>
            <person name="Lokyitsang T."/>
            <person name="Lokyitsang Y."/>
            <person name="Lubonja R."/>
            <person name="Lui A."/>
            <person name="MacDonald P."/>
            <person name="Magnisalis V."/>
            <person name="Maru K."/>
            <person name="Matthews C."/>
            <person name="McCusker W."/>
            <person name="McDonough S."/>
            <person name="Mehta T."/>
            <person name="Meldrim J."/>
            <person name="Meneus L."/>
            <person name="Mihai O."/>
            <person name="Mihalev A."/>
            <person name="Mihova T."/>
            <person name="Mittelman R."/>
            <person name="Mlenga V."/>
            <person name="Montmayeur A."/>
            <person name="Mulrain L."/>
            <person name="Navidi A."/>
            <person name="Naylor J."/>
            <person name="Negash T."/>
            <person name="Nguyen T."/>
            <person name="Nguyen N."/>
            <person name="Nicol R."/>
            <person name="Norbu C."/>
            <person name="Norbu N."/>
            <person name="Novod N."/>
            <person name="O'Neill B."/>
            <person name="Osman S."/>
            <person name="Markiewicz E."/>
            <person name="Oyono O.L."/>
            <person name="Patti C."/>
            <person name="Phunkhang P."/>
            <person name="Pierre F."/>
            <person name="Priest M."/>
            <person name="Raghuraman S."/>
            <person name="Rege F."/>
            <person name="Reyes R."/>
            <person name="Rise C."/>
            <person name="Rogov P."/>
            <person name="Ross K."/>
            <person name="Ryan E."/>
            <person name="Settipalli S."/>
            <person name="Shea T."/>
            <person name="Sherpa N."/>
            <person name="Shi L."/>
            <person name="Shih D."/>
            <person name="Sparrow T."/>
            <person name="Spaulding J."/>
            <person name="Stalker J."/>
            <person name="Stange-Thomann N."/>
            <person name="Stavropoulos S."/>
            <person name="Stone C."/>
            <person name="Strader C."/>
            <person name="Tesfaye S."/>
            <person name="Thomson T."/>
            <person name="Thoulutsang Y."/>
            <person name="Thoulutsang D."/>
            <person name="Topham K."/>
            <person name="Topping I."/>
            <person name="Tsamla T."/>
            <person name="Vassiliev H."/>
            <person name="Vo A."/>
            <person name="Wangchuk T."/>
            <person name="Wangdi T."/>
            <person name="Weiand M."/>
            <person name="Wilkinson J."/>
            <person name="Wilson A."/>
            <person name="Yadav S."/>
            <person name="Young G."/>
            <person name="Yu Q."/>
            <person name="Zembek L."/>
            <person name="Zhong D."/>
            <person name="Zimmer A."/>
            <person name="Zwirko Z."/>
            <person name="Jaffe D.B."/>
            <person name="Alvarez P."/>
            <person name="Brockman W."/>
            <person name="Butler J."/>
            <person name="Chin C."/>
            <person name="Gnerre S."/>
            <person name="MacCallum I."/>
            <person name="Graves J.A."/>
            <person name="Ponting C.P."/>
            <person name="Breen M."/>
            <person name="Samollow P.B."/>
            <person name="Lander E.S."/>
            <person name="Lindblad-Toh K."/>
        </authorList>
    </citation>
    <scope>NUCLEOTIDE SEQUENCE [LARGE SCALE GENOMIC DNA]</scope>
</reference>
<dbReference type="Ensembl" id="ENSMODT00000086335.1">
    <property type="protein sequence ID" value="ENSMODP00000055754.1"/>
    <property type="gene ID" value="ENSMODG00000051391.1"/>
</dbReference>
<dbReference type="Gene3D" id="2.130.10.10">
    <property type="entry name" value="YVTN repeat-like/Quinoprotein amine dehydrogenase"/>
    <property type="match status" value="1"/>
</dbReference>
<keyword evidence="7" id="KW-1185">Reference proteome</keyword>
<feature type="region of interest" description="Disordered" evidence="5">
    <location>
        <begin position="357"/>
        <end position="376"/>
    </location>
</feature>
<keyword evidence="3" id="KW-0677">Repeat</keyword>
<dbReference type="PANTHER" id="PTHR13720">
    <property type="entry name" value="WD-40 REPEAT PROTEIN"/>
    <property type="match status" value="1"/>
</dbReference>
<sequence>MAVVVHVCPHALEGNSDPSDRTLYLHKGIVPKIHERFQITNMCLHFDLWNKNGKLVFVCFCLSRKTLIGPTYGSPIQQVQILPPKGPDDQKDRYLAFINKDKVGLQILPVDGNPHKTAAIICHPDGVSNMSLSYDGTYVFTAGGDDHTVLQWEINLEALEAAVYLGGEDLTPFYGLLDGGREGEFYKELEDYFYYSQLRSQGIDTMETRKVSTHIPLSELPFVMRAIGFYPSEEEIDDMLNEVKFSEYVDTGELVDAIDLPDFVKVYINHRPPFGHTINEIRNCFKILGRVHNNGAVSIKREDFLELLLTKGQYMCLRLLWWAHHVTYQSPFSQLRSVGFKNNIQWGQLGNSVNGEPSLETGSPGFKSGLRHFPAM</sequence>
<dbReference type="Bgee" id="ENSMODG00000051391">
    <property type="expression patterns" value="Expressed in testis and 12 other cell types or tissues"/>
</dbReference>
<dbReference type="GeneTree" id="ENSGT00390000013370"/>
<protein>
    <recommendedName>
        <fullName evidence="8">WD repeat domain 66</fullName>
    </recommendedName>
</protein>
<dbReference type="STRING" id="13616.ENSMODP00000055754"/>
<dbReference type="InterPro" id="IPR011992">
    <property type="entry name" value="EF-hand-dom_pair"/>
</dbReference>
<evidence type="ECO:0000313" key="7">
    <source>
        <dbReference type="Proteomes" id="UP000002280"/>
    </source>
</evidence>
<evidence type="ECO:0000256" key="2">
    <source>
        <dbReference type="ARBA" id="ARBA00022574"/>
    </source>
</evidence>
<reference evidence="6" key="3">
    <citation type="submission" date="2025-09" db="UniProtKB">
        <authorList>
            <consortium name="Ensembl"/>
        </authorList>
    </citation>
    <scope>IDENTIFICATION</scope>
</reference>
<organism evidence="6 7">
    <name type="scientific">Monodelphis domestica</name>
    <name type="common">Gray short-tailed opossum</name>
    <dbReference type="NCBI Taxonomy" id="13616"/>
    <lineage>
        <taxon>Eukaryota</taxon>
        <taxon>Metazoa</taxon>
        <taxon>Chordata</taxon>
        <taxon>Craniata</taxon>
        <taxon>Vertebrata</taxon>
        <taxon>Euteleostomi</taxon>
        <taxon>Mammalia</taxon>
        <taxon>Metatheria</taxon>
        <taxon>Didelphimorphia</taxon>
        <taxon>Didelphidae</taxon>
        <taxon>Monodelphis</taxon>
    </lineage>
</organism>
<dbReference type="SUPFAM" id="SSF47473">
    <property type="entry name" value="EF-hand"/>
    <property type="match status" value="1"/>
</dbReference>
<dbReference type="InterPro" id="IPR011044">
    <property type="entry name" value="Quino_amine_DH_bsu"/>
</dbReference>
<reference evidence="6" key="2">
    <citation type="submission" date="2025-08" db="UniProtKB">
        <authorList>
            <consortium name="Ensembl"/>
        </authorList>
    </citation>
    <scope>IDENTIFICATION</scope>
</reference>
<dbReference type="OMA" id="CAIICHP"/>
<keyword evidence="4" id="KW-0966">Cell projection</keyword>
<dbReference type="PANTHER" id="PTHR13720:SF13">
    <property type="entry name" value="CILIA- AND FLAGELLA-ASSOCIATED PROTEIN 251"/>
    <property type="match status" value="1"/>
</dbReference>
<evidence type="ECO:0000256" key="4">
    <source>
        <dbReference type="ARBA" id="ARBA00023273"/>
    </source>
</evidence>
<dbReference type="AlphaFoldDB" id="A0A5F8H862"/>
<dbReference type="Proteomes" id="UP000002280">
    <property type="component" value="Chromosome 3"/>
</dbReference>
<dbReference type="InParanoid" id="A0A5F8H862"/>
<evidence type="ECO:0008006" key="8">
    <source>
        <dbReference type="Google" id="ProtNLM"/>
    </source>
</evidence>
<comment type="subcellular location">
    <subcellularLocation>
        <location evidence="1">Cell projection</location>
        <location evidence="1">Cilium</location>
    </subcellularLocation>
</comment>
<evidence type="ECO:0000256" key="5">
    <source>
        <dbReference type="SAM" id="MobiDB-lite"/>
    </source>
</evidence>
<evidence type="ECO:0000313" key="6">
    <source>
        <dbReference type="Ensembl" id="ENSMODP00000055754.1"/>
    </source>
</evidence>
<accession>A0A5F8H862</accession>